<gene>
    <name evidence="3" type="ORF">CR513_34177</name>
</gene>
<evidence type="ECO:0000256" key="1">
    <source>
        <dbReference type="SAM" id="Coils"/>
    </source>
</evidence>
<proteinExistence type="predicted"/>
<evidence type="ECO:0000313" key="3">
    <source>
        <dbReference type="EMBL" id="RDX84726.1"/>
    </source>
</evidence>
<comment type="caution">
    <text evidence="3">The sequence shown here is derived from an EMBL/GenBank/DDBJ whole genome shotgun (WGS) entry which is preliminary data.</text>
</comment>
<sequence>MLPCSLSERVCHSAPEGGENFIYQCKYIMKTLGVGFPLPSFETDVLQILGVAPSQLHPTSWAALRVFQSLCRLLFFYPPASLFLYYYTPRVSEKVSWVLFVPRSNRPFLNEHVIPLPHFRHEFVKLKTTTNVPFSYDTKSFIFYWRAPNSFADFRKGNLTSDDQVFLSFLEKLPTNLSCETILRLRTESGAHTLLKKYLAEQGCDIDPLFSRPRAHLKARTYGSPTNSPRTHQKKVKRICSPSASVSDPTVSPLPISSNVPGSSKLAPVDHFLLTDLASFIAPPKTNSLWHPNLEMSQLVPPNLVTPHDQTLLSSSNMQTSFDMMLTYHARSIVALDVWREKLAHLDQSRARAELREEKYQHLLEEHARVKKNLMFAEIEVTALKARAVELQRDSDLTKKDLDHLRIWVVQQEGRIESKTAHNKQLSDALDIAWDERKIAEQKALQTALDQAESRARNESLMTELARGEEAVQKAREVGFLKTLRQISILAPRLDVNQVSIHKDIINGKRMKRNVRVNVRILRPLLPHLPLGDKALNNGDES</sequence>
<dbReference type="Proteomes" id="UP000257109">
    <property type="component" value="Unassembled WGS sequence"/>
</dbReference>
<organism evidence="3 4">
    <name type="scientific">Mucuna pruriens</name>
    <name type="common">Velvet bean</name>
    <name type="synonym">Dolichos pruriens</name>
    <dbReference type="NCBI Taxonomy" id="157652"/>
    <lineage>
        <taxon>Eukaryota</taxon>
        <taxon>Viridiplantae</taxon>
        <taxon>Streptophyta</taxon>
        <taxon>Embryophyta</taxon>
        <taxon>Tracheophyta</taxon>
        <taxon>Spermatophyta</taxon>
        <taxon>Magnoliopsida</taxon>
        <taxon>eudicotyledons</taxon>
        <taxon>Gunneridae</taxon>
        <taxon>Pentapetalae</taxon>
        <taxon>rosids</taxon>
        <taxon>fabids</taxon>
        <taxon>Fabales</taxon>
        <taxon>Fabaceae</taxon>
        <taxon>Papilionoideae</taxon>
        <taxon>50 kb inversion clade</taxon>
        <taxon>NPAAA clade</taxon>
        <taxon>indigoferoid/millettioid clade</taxon>
        <taxon>Phaseoleae</taxon>
        <taxon>Mucuna</taxon>
    </lineage>
</organism>
<keyword evidence="1" id="KW-0175">Coiled coil</keyword>
<keyword evidence="4" id="KW-1185">Reference proteome</keyword>
<dbReference type="OrthoDB" id="1436780at2759"/>
<reference evidence="3" key="1">
    <citation type="submission" date="2018-05" db="EMBL/GenBank/DDBJ databases">
        <title>Draft genome of Mucuna pruriens seed.</title>
        <authorList>
            <person name="Nnadi N.E."/>
            <person name="Vos R."/>
            <person name="Hasami M.H."/>
            <person name="Devisetty U.K."/>
            <person name="Aguiy J.C."/>
        </authorList>
    </citation>
    <scope>NUCLEOTIDE SEQUENCE [LARGE SCALE GENOMIC DNA]</scope>
    <source>
        <strain evidence="3">JCA_2017</strain>
    </source>
</reference>
<dbReference type="EMBL" id="QJKJ01006965">
    <property type="protein sequence ID" value="RDX84726.1"/>
    <property type="molecule type" value="Genomic_DNA"/>
</dbReference>
<name>A0A371G2D7_MUCPR</name>
<dbReference type="AlphaFoldDB" id="A0A371G2D7"/>
<protein>
    <submittedName>
        <fullName evidence="3">Uncharacterized protein</fullName>
    </submittedName>
</protein>
<evidence type="ECO:0000256" key="2">
    <source>
        <dbReference type="SAM" id="MobiDB-lite"/>
    </source>
</evidence>
<accession>A0A371G2D7</accession>
<evidence type="ECO:0000313" key="4">
    <source>
        <dbReference type="Proteomes" id="UP000257109"/>
    </source>
</evidence>
<feature type="region of interest" description="Disordered" evidence="2">
    <location>
        <begin position="219"/>
        <end position="244"/>
    </location>
</feature>
<feature type="non-terminal residue" evidence="3">
    <location>
        <position position="1"/>
    </location>
</feature>
<feature type="coiled-coil region" evidence="1">
    <location>
        <begin position="346"/>
        <end position="394"/>
    </location>
</feature>